<proteinExistence type="inferred from homology"/>
<gene>
    <name evidence="5" type="ORF">ACFPOG_11665</name>
</gene>
<dbReference type="Proteomes" id="UP001596044">
    <property type="component" value="Unassembled WGS sequence"/>
</dbReference>
<comment type="similarity">
    <text evidence="1 4">Belongs to the glycerate kinase type-1 family.</text>
</comment>
<keyword evidence="6" id="KW-1185">Reference proteome</keyword>
<protein>
    <submittedName>
        <fullName evidence="5">Glycerate kinase</fullName>
    </submittedName>
</protein>
<dbReference type="PANTHER" id="PTHR21599:SF0">
    <property type="entry name" value="GLYCERATE KINASE"/>
    <property type="match status" value="1"/>
</dbReference>
<name>A0ABW0K7G8_9BACL</name>
<dbReference type="NCBIfam" id="TIGR00045">
    <property type="entry name" value="glycerate kinase"/>
    <property type="match status" value="1"/>
</dbReference>
<dbReference type="InterPro" id="IPR004381">
    <property type="entry name" value="Glycerate_kinase"/>
</dbReference>
<comment type="caution">
    <text evidence="5">The sequence shown here is derived from an EMBL/GenBank/DDBJ whole genome shotgun (WGS) entry which is preliminary data.</text>
</comment>
<dbReference type="EMBL" id="JBHSMJ010000012">
    <property type="protein sequence ID" value="MFC5448926.1"/>
    <property type="molecule type" value="Genomic_DNA"/>
</dbReference>
<organism evidence="5 6">
    <name type="scientific">Paenibacillus aestuarii</name>
    <dbReference type="NCBI Taxonomy" id="516965"/>
    <lineage>
        <taxon>Bacteria</taxon>
        <taxon>Bacillati</taxon>
        <taxon>Bacillota</taxon>
        <taxon>Bacilli</taxon>
        <taxon>Bacillales</taxon>
        <taxon>Paenibacillaceae</taxon>
        <taxon>Paenibacillus</taxon>
    </lineage>
</organism>
<evidence type="ECO:0000313" key="5">
    <source>
        <dbReference type="EMBL" id="MFC5448926.1"/>
    </source>
</evidence>
<dbReference type="Gene3D" id="3.90.1510.10">
    <property type="entry name" value="Glycerate kinase, domain 2"/>
    <property type="match status" value="1"/>
</dbReference>
<dbReference type="Gene3D" id="3.40.50.10350">
    <property type="entry name" value="Glycerate kinase, domain 1"/>
    <property type="match status" value="1"/>
</dbReference>
<dbReference type="SUPFAM" id="SSF110738">
    <property type="entry name" value="Glycerate kinase I"/>
    <property type="match status" value="1"/>
</dbReference>
<accession>A0ABW0K7G8</accession>
<dbReference type="InterPro" id="IPR018193">
    <property type="entry name" value="Glyc_kinase_flavodox-like_fold"/>
</dbReference>
<dbReference type="InterPro" id="IPR036129">
    <property type="entry name" value="Glycerate_kinase_sf"/>
</dbReference>
<dbReference type="RefSeq" id="WP_270878764.1">
    <property type="nucleotide sequence ID" value="NZ_JAQFVF010000021.1"/>
</dbReference>
<dbReference type="Pfam" id="PF02595">
    <property type="entry name" value="Gly_kinase"/>
    <property type="match status" value="1"/>
</dbReference>
<dbReference type="PANTHER" id="PTHR21599">
    <property type="entry name" value="GLYCERATE KINASE"/>
    <property type="match status" value="1"/>
</dbReference>
<dbReference type="GO" id="GO:0016301">
    <property type="term" value="F:kinase activity"/>
    <property type="evidence" value="ECO:0007669"/>
    <property type="project" value="UniProtKB-KW"/>
</dbReference>
<evidence type="ECO:0000256" key="1">
    <source>
        <dbReference type="ARBA" id="ARBA00006284"/>
    </source>
</evidence>
<sequence length="379" mass="38864">MKVVIAPDSFKGSLRAADVALAIEAGVKRCLPKAETVLLPAADGGEGTLDSLTRFGGTKVPVTVTGPLGTPVAAEFGILRTGTDAVIELASASGLELVPPDGRDPLRATTYGTGELIRHALDAGCRKFIIAIGGSATNDGGAGLLQALGIRLLDKEGAEIGYGGGELHRIAEIDDRKADPRLREAVFTIAADVQNPLLGVSGATAVYGPQKGVTPEMAEELEAGMRNWADRIAEQTGIRVHDLPGAGAAGGVGGALFAFFRAEMKRGIDIVIAESGLLAHLADADMVITGEGRVDSQTASGKTALGIAQEARRFGVPVIALAGSVGPGIDVLYAAGITGVHSIVDGPMTLAEAMSRTHELLEHAAERVMRTFAAGRAGR</sequence>
<dbReference type="InterPro" id="IPR018197">
    <property type="entry name" value="Glycerate_kinase_RE-like"/>
</dbReference>
<evidence type="ECO:0000256" key="3">
    <source>
        <dbReference type="ARBA" id="ARBA00022777"/>
    </source>
</evidence>
<evidence type="ECO:0000256" key="2">
    <source>
        <dbReference type="ARBA" id="ARBA00022679"/>
    </source>
</evidence>
<evidence type="ECO:0000313" key="6">
    <source>
        <dbReference type="Proteomes" id="UP001596044"/>
    </source>
</evidence>
<keyword evidence="3 4" id="KW-0418">Kinase</keyword>
<keyword evidence="2 4" id="KW-0808">Transferase</keyword>
<evidence type="ECO:0000256" key="4">
    <source>
        <dbReference type="PIRNR" id="PIRNR006078"/>
    </source>
</evidence>
<dbReference type="PIRSF" id="PIRSF006078">
    <property type="entry name" value="GlxK"/>
    <property type="match status" value="1"/>
</dbReference>
<reference evidence="6" key="1">
    <citation type="journal article" date="2019" name="Int. J. Syst. Evol. Microbiol.">
        <title>The Global Catalogue of Microorganisms (GCM) 10K type strain sequencing project: providing services to taxonomists for standard genome sequencing and annotation.</title>
        <authorList>
            <consortium name="The Broad Institute Genomics Platform"/>
            <consortium name="The Broad Institute Genome Sequencing Center for Infectious Disease"/>
            <person name="Wu L."/>
            <person name="Ma J."/>
        </authorList>
    </citation>
    <scope>NUCLEOTIDE SEQUENCE [LARGE SCALE GENOMIC DNA]</scope>
    <source>
        <strain evidence="6">KACC 11904</strain>
    </source>
</reference>